<dbReference type="RefSeq" id="WP_131982809.1">
    <property type="nucleotide sequence ID" value="NZ_SMKL01000023.1"/>
</dbReference>
<evidence type="ECO:0000256" key="1">
    <source>
        <dbReference type="ARBA" id="ARBA00023002"/>
    </source>
</evidence>
<dbReference type="AlphaFoldDB" id="A0A4R4RNJ4"/>
<dbReference type="GO" id="GO:0016491">
    <property type="term" value="F:oxidoreductase activity"/>
    <property type="evidence" value="ECO:0007669"/>
    <property type="project" value="UniProtKB-KW"/>
</dbReference>
<evidence type="ECO:0000259" key="2">
    <source>
        <dbReference type="Pfam" id="PF01408"/>
    </source>
</evidence>
<keyword evidence="1" id="KW-0560">Oxidoreductase</keyword>
<dbReference type="InterPro" id="IPR000683">
    <property type="entry name" value="Gfo/Idh/MocA-like_OxRdtase_N"/>
</dbReference>
<dbReference type="InterPro" id="IPR050463">
    <property type="entry name" value="Gfo/Idh/MocA_oxidrdct_glycsds"/>
</dbReference>
<comment type="caution">
    <text evidence="4">The sequence shown here is derived from an EMBL/GenBank/DDBJ whole genome shotgun (WGS) entry which is preliminary data.</text>
</comment>
<gene>
    <name evidence="4" type="ORF">E1212_12405</name>
</gene>
<dbReference type="OrthoDB" id="256869at2"/>
<dbReference type="SUPFAM" id="SSF51735">
    <property type="entry name" value="NAD(P)-binding Rossmann-fold domains"/>
    <property type="match status" value="1"/>
</dbReference>
<feature type="domain" description="GFO/IDH/MocA-like oxidoreductase" evidence="3">
    <location>
        <begin position="143"/>
        <end position="268"/>
    </location>
</feature>
<name>A0A4R4RNJ4_9ACTN</name>
<dbReference type="SUPFAM" id="SSF55347">
    <property type="entry name" value="Glyceraldehyde-3-phosphate dehydrogenase-like, C-terminal domain"/>
    <property type="match status" value="1"/>
</dbReference>
<reference evidence="4 5" key="1">
    <citation type="submission" date="2019-02" db="EMBL/GenBank/DDBJ databases">
        <title>Draft genome sequences of novel Actinobacteria.</title>
        <authorList>
            <person name="Sahin N."/>
            <person name="Ay H."/>
            <person name="Saygin H."/>
        </authorList>
    </citation>
    <scope>NUCLEOTIDE SEQUENCE [LARGE SCALE GENOMIC DNA]</scope>
    <source>
        <strain evidence="4 5">KC603</strain>
    </source>
</reference>
<sequence length="349" mass="35897">MGGLMGPAAERPVGVAILGAAHLTHAWAFARALSALPGARGIGVHDADPGHAEWIRRDFAIPFVADAEALVAAPDVDAVVVCSATADHRAHVGLAAAHGRHVLCDKPIATTVEDARAMVAGCEAAGVQLHLAFAARFQPLVGRARDAVRAGRLGELVGLVGGNRGRPPLPPSFPAWITDPVAAGGGALIDHSVHVTDAMRHVSGLEVTEVSAEAGALLWDCGVDDVAVLTLRFANGAVGSVDPSWSVPDGNPWDYDFFLRLVGTEGSLDITPAAESLHLVTVTDGHPRGLRLASFAEDADLAMLAAFVASVRAGAVREPCATGHDGLRALEIALAGYRSSATGAVVEVR</sequence>
<dbReference type="Proteomes" id="UP000295621">
    <property type="component" value="Unassembled WGS sequence"/>
</dbReference>
<keyword evidence="5" id="KW-1185">Reference proteome</keyword>
<accession>A0A4R4RNJ4</accession>
<evidence type="ECO:0000259" key="3">
    <source>
        <dbReference type="Pfam" id="PF22725"/>
    </source>
</evidence>
<proteinExistence type="predicted"/>
<dbReference type="Gene3D" id="3.40.50.720">
    <property type="entry name" value="NAD(P)-binding Rossmann-like Domain"/>
    <property type="match status" value="1"/>
</dbReference>
<organism evidence="4 5">
    <name type="scientific">Jiangella ureilytica</name>
    <dbReference type="NCBI Taxonomy" id="2530374"/>
    <lineage>
        <taxon>Bacteria</taxon>
        <taxon>Bacillati</taxon>
        <taxon>Actinomycetota</taxon>
        <taxon>Actinomycetes</taxon>
        <taxon>Jiangellales</taxon>
        <taxon>Jiangellaceae</taxon>
        <taxon>Jiangella</taxon>
    </lineage>
</organism>
<dbReference type="InterPro" id="IPR055170">
    <property type="entry name" value="GFO_IDH_MocA-like_dom"/>
</dbReference>
<dbReference type="Gene3D" id="3.30.360.10">
    <property type="entry name" value="Dihydrodipicolinate Reductase, domain 2"/>
    <property type="match status" value="1"/>
</dbReference>
<dbReference type="PANTHER" id="PTHR43818:SF11">
    <property type="entry name" value="BCDNA.GH03377"/>
    <property type="match status" value="1"/>
</dbReference>
<protein>
    <submittedName>
        <fullName evidence="4">Gfo/Idh/MocA family oxidoreductase</fullName>
    </submittedName>
</protein>
<evidence type="ECO:0000313" key="4">
    <source>
        <dbReference type="EMBL" id="TDC51388.1"/>
    </source>
</evidence>
<feature type="domain" description="Gfo/Idh/MocA-like oxidoreductase N-terminal" evidence="2">
    <location>
        <begin position="14"/>
        <end position="132"/>
    </location>
</feature>
<dbReference type="PANTHER" id="PTHR43818">
    <property type="entry name" value="BCDNA.GH03377"/>
    <property type="match status" value="1"/>
</dbReference>
<dbReference type="Pfam" id="PF22725">
    <property type="entry name" value="GFO_IDH_MocA_C3"/>
    <property type="match status" value="1"/>
</dbReference>
<dbReference type="InterPro" id="IPR036291">
    <property type="entry name" value="NAD(P)-bd_dom_sf"/>
</dbReference>
<dbReference type="GO" id="GO:0000166">
    <property type="term" value="F:nucleotide binding"/>
    <property type="evidence" value="ECO:0007669"/>
    <property type="project" value="InterPro"/>
</dbReference>
<dbReference type="Pfam" id="PF01408">
    <property type="entry name" value="GFO_IDH_MocA"/>
    <property type="match status" value="1"/>
</dbReference>
<dbReference type="EMBL" id="SMKL01000023">
    <property type="protein sequence ID" value="TDC51388.1"/>
    <property type="molecule type" value="Genomic_DNA"/>
</dbReference>
<evidence type="ECO:0000313" key="5">
    <source>
        <dbReference type="Proteomes" id="UP000295621"/>
    </source>
</evidence>